<sequence>MLKIQTVWALVLSMFAFHSFAQGNANDRLTLFVGTYTDGGNSKGIYIYSFNQEDGSFELLGNAPARNPSFLTLSPDGTRLYAVSECNDGQQGAYSFDVSEDKQQLSNPVFQSTVPLNSSGDELKRSGADPCYIFTDGKNVLTANYTGGDISLFPLDEEGRLEAETEHIEFEGQRPDKVAHIHCIVPTPDRRYILTTDLGNDFIYRFTYNPSKTQEGGQLLDDMDVIYQVNKGQGPRHLTFSKDGRFAYLINELGGECTVLKYENGRMTEVQRIMADEGGGHGSADIHISPDGRFLYTSHRQKKDGLSIFSIDPQEGTLKKVGYQLTGIHPRNFNITPNGKYLLVACRNDNSIRIYRRNLETGELTDTLLGIGVDQPSCIVFTK</sequence>
<dbReference type="PANTHER" id="PTHR30344:SF1">
    <property type="entry name" value="6-PHOSPHOGLUCONOLACTONASE"/>
    <property type="match status" value="1"/>
</dbReference>
<comment type="similarity">
    <text evidence="1">Belongs to the cycloisomerase 2 family.</text>
</comment>
<dbReference type="STRING" id="1127699.HMPREF9151_02060"/>
<evidence type="ECO:0000313" key="4">
    <source>
        <dbReference type="EMBL" id="EKX98136.1"/>
    </source>
</evidence>
<reference evidence="4 5" key="1">
    <citation type="submission" date="2012-05" db="EMBL/GenBank/DDBJ databases">
        <authorList>
            <person name="Weinstock G."/>
            <person name="Sodergren E."/>
            <person name="Lobos E.A."/>
            <person name="Fulton L."/>
            <person name="Fulton R."/>
            <person name="Courtney L."/>
            <person name="Fronick C."/>
            <person name="O'Laughlin M."/>
            <person name="Godfrey J."/>
            <person name="Wilson R.M."/>
            <person name="Miner T."/>
            <person name="Farmer C."/>
            <person name="Delehaunty K."/>
            <person name="Cordes M."/>
            <person name="Minx P."/>
            <person name="Tomlinson C."/>
            <person name="Chen J."/>
            <person name="Wollam A."/>
            <person name="Pepin K.H."/>
            <person name="Bhonagiri V."/>
            <person name="Zhang X."/>
            <person name="Suruliraj S."/>
            <person name="Warren W."/>
            <person name="Mitreva M."/>
            <person name="Mardis E.R."/>
            <person name="Wilson R.K."/>
        </authorList>
    </citation>
    <scope>NUCLEOTIDE SEQUENCE [LARGE SCALE GENOMIC DNA]</scope>
    <source>
        <strain evidence="4 5">F0055</strain>
    </source>
</reference>
<dbReference type="GO" id="GO:0017057">
    <property type="term" value="F:6-phosphogluconolactonase activity"/>
    <property type="evidence" value="ECO:0007669"/>
    <property type="project" value="TreeGrafter"/>
</dbReference>
<evidence type="ECO:0000256" key="3">
    <source>
        <dbReference type="SAM" id="SignalP"/>
    </source>
</evidence>
<comment type="caution">
    <text evidence="4">The sequence shown here is derived from an EMBL/GenBank/DDBJ whole genome shotgun (WGS) entry which is preliminary data.</text>
</comment>
<dbReference type="RefSeq" id="WP_009163369.1">
    <property type="nucleotide sequence ID" value="NZ_KB291014.1"/>
</dbReference>
<dbReference type="SUPFAM" id="SSF51004">
    <property type="entry name" value="C-terminal (heme d1) domain of cytochrome cd1-nitrite reductase"/>
    <property type="match status" value="1"/>
</dbReference>
<feature type="chain" id="PRO_5003954196" description="6-phosphogluconolactonase" evidence="3">
    <location>
        <begin position="22"/>
        <end position="383"/>
    </location>
</feature>
<organism evidence="4 5">
    <name type="scientific">Hoylesella saccharolytica F0055</name>
    <dbReference type="NCBI Taxonomy" id="1127699"/>
    <lineage>
        <taxon>Bacteria</taxon>
        <taxon>Pseudomonadati</taxon>
        <taxon>Bacteroidota</taxon>
        <taxon>Bacteroidia</taxon>
        <taxon>Bacteroidales</taxon>
        <taxon>Prevotellaceae</taxon>
        <taxon>Hoylesella</taxon>
    </lineage>
</organism>
<evidence type="ECO:0000256" key="2">
    <source>
        <dbReference type="ARBA" id="ARBA00022526"/>
    </source>
</evidence>
<dbReference type="HOGENOM" id="CLU_038716_3_0_10"/>
<dbReference type="Gene3D" id="2.130.10.10">
    <property type="entry name" value="YVTN repeat-like/Quinoprotein amine dehydrogenase"/>
    <property type="match status" value="1"/>
</dbReference>
<protein>
    <recommendedName>
        <fullName evidence="6">6-phosphogluconolactonase</fullName>
    </recommendedName>
</protein>
<evidence type="ECO:0008006" key="6">
    <source>
        <dbReference type="Google" id="ProtNLM"/>
    </source>
</evidence>
<name>L1N4J2_9BACT</name>
<dbReference type="InterPro" id="IPR011048">
    <property type="entry name" value="Haem_d1_sf"/>
</dbReference>
<dbReference type="EMBL" id="AMEP01000124">
    <property type="protein sequence ID" value="EKX98136.1"/>
    <property type="molecule type" value="Genomic_DNA"/>
</dbReference>
<dbReference type="GO" id="GO:0005829">
    <property type="term" value="C:cytosol"/>
    <property type="evidence" value="ECO:0007669"/>
    <property type="project" value="TreeGrafter"/>
</dbReference>
<feature type="signal peptide" evidence="3">
    <location>
        <begin position="1"/>
        <end position="21"/>
    </location>
</feature>
<accession>L1N4J2</accession>
<keyword evidence="3" id="KW-0732">Signal</keyword>
<evidence type="ECO:0000256" key="1">
    <source>
        <dbReference type="ARBA" id="ARBA00005564"/>
    </source>
</evidence>
<dbReference type="InterPro" id="IPR015943">
    <property type="entry name" value="WD40/YVTN_repeat-like_dom_sf"/>
</dbReference>
<keyword evidence="2" id="KW-0119">Carbohydrate metabolism</keyword>
<keyword evidence="2" id="KW-0313">Glucose metabolism</keyword>
<dbReference type="Pfam" id="PF10282">
    <property type="entry name" value="Lactonase"/>
    <property type="match status" value="1"/>
</dbReference>
<dbReference type="GO" id="GO:0006006">
    <property type="term" value="P:glucose metabolic process"/>
    <property type="evidence" value="ECO:0007669"/>
    <property type="project" value="UniProtKB-KW"/>
</dbReference>
<dbReference type="PANTHER" id="PTHR30344">
    <property type="entry name" value="6-PHOSPHOGLUCONOLACTONASE-RELATED"/>
    <property type="match status" value="1"/>
</dbReference>
<dbReference type="OrthoDB" id="9790815at2"/>
<dbReference type="Proteomes" id="UP000010433">
    <property type="component" value="Unassembled WGS sequence"/>
</dbReference>
<dbReference type="InterPro" id="IPR019405">
    <property type="entry name" value="Lactonase_7-beta_prop"/>
</dbReference>
<dbReference type="AlphaFoldDB" id="L1N4J2"/>
<keyword evidence="5" id="KW-1185">Reference proteome</keyword>
<dbReference type="PATRIC" id="fig|1127699.3.peg.1886"/>
<dbReference type="InterPro" id="IPR050282">
    <property type="entry name" value="Cycloisomerase_2"/>
</dbReference>
<proteinExistence type="inferred from homology"/>
<evidence type="ECO:0000313" key="5">
    <source>
        <dbReference type="Proteomes" id="UP000010433"/>
    </source>
</evidence>
<gene>
    <name evidence="4" type="ORF">HMPREF9151_02060</name>
</gene>